<accession>A0ACC2PLZ5</accession>
<keyword evidence="2" id="KW-1185">Reference proteome</keyword>
<dbReference type="EMBL" id="CM056741">
    <property type="protein sequence ID" value="KAJ8684501.1"/>
    <property type="molecule type" value="Genomic_DNA"/>
</dbReference>
<evidence type="ECO:0000313" key="1">
    <source>
        <dbReference type="EMBL" id="KAJ8684501.1"/>
    </source>
</evidence>
<comment type="caution">
    <text evidence="1">The sequence shown here is derived from an EMBL/GenBank/DDBJ whole genome shotgun (WGS) entry which is preliminary data.</text>
</comment>
<gene>
    <name evidence="1" type="ORF">QAD02_020293</name>
</gene>
<proteinExistence type="predicted"/>
<sequence length="168" mass="19061">MTIDSEYFDFIEVLSGSEASFCDTEASDSEKTSNDEYLPETKSSSSKKIPVKKEQKRIKKCTVKKNLRCAVKKSSKKKRSGKSVSDHRKKKSCNKSRKEVSNGKNFTSCGQKSEVKDVSWDSGKENMYLNNVPAFKGKHAVNLQGTTPFEYFQGLFSARNYRADLQRK</sequence>
<dbReference type="Proteomes" id="UP001239111">
    <property type="component" value="Chromosome 1"/>
</dbReference>
<evidence type="ECO:0000313" key="2">
    <source>
        <dbReference type="Proteomes" id="UP001239111"/>
    </source>
</evidence>
<name>A0ACC2PLZ5_9HYME</name>
<protein>
    <submittedName>
        <fullName evidence="1">Uncharacterized protein</fullName>
    </submittedName>
</protein>
<organism evidence="1 2">
    <name type="scientific">Eretmocerus hayati</name>
    <dbReference type="NCBI Taxonomy" id="131215"/>
    <lineage>
        <taxon>Eukaryota</taxon>
        <taxon>Metazoa</taxon>
        <taxon>Ecdysozoa</taxon>
        <taxon>Arthropoda</taxon>
        <taxon>Hexapoda</taxon>
        <taxon>Insecta</taxon>
        <taxon>Pterygota</taxon>
        <taxon>Neoptera</taxon>
        <taxon>Endopterygota</taxon>
        <taxon>Hymenoptera</taxon>
        <taxon>Apocrita</taxon>
        <taxon>Proctotrupomorpha</taxon>
        <taxon>Chalcidoidea</taxon>
        <taxon>Aphelinidae</taxon>
        <taxon>Aphelininae</taxon>
        <taxon>Eretmocerus</taxon>
    </lineage>
</organism>
<reference evidence="1" key="1">
    <citation type="submission" date="2023-04" db="EMBL/GenBank/DDBJ databases">
        <title>A chromosome-level genome assembly of the parasitoid wasp Eretmocerus hayati.</title>
        <authorList>
            <person name="Zhong Y."/>
            <person name="Liu S."/>
            <person name="Liu Y."/>
        </authorList>
    </citation>
    <scope>NUCLEOTIDE SEQUENCE</scope>
    <source>
        <strain evidence="1">ZJU_SS_LIU_2023</strain>
    </source>
</reference>